<evidence type="ECO:0000313" key="7">
    <source>
        <dbReference type="EMBL" id="KAK9979095.1"/>
    </source>
</evidence>
<accession>A0AAW2B3T7</accession>
<dbReference type="PROSITE" id="PS50871">
    <property type="entry name" value="C1Q"/>
    <property type="match status" value="1"/>
</dbReference>
<proteinExistence type="predicted"/>
<feature type="domain" description="C1q" evidence="6">
    <location>
        <begin position="96"/>
        <end position="232"/>
    </location>
</feature>
<dbReference type="Proteomes" id="UP001479290">
    <property type="component" value="Unassembled WGS sequence"/>
</dbReference>
<evidence type="ECO:0000256" key="4">
    <source>
        <dbReference type="SAM" id="Coils"/>
    </source>
</evidence>
<keyword evidence="2" id="KW-0964">Secreted</keyword>
<evidence type="ECO:0000259" key="6">
    <source>
        <dbReference type="PROSITE" id="PS50871"/>
    </source>
</evidence>
<comment type="subcellular location">
    <subcellularLocation>
        <location evidence="1">Secreted</location>
    </subcellularLocation>
</comment>
<dbReference type="Gene3D" id="2.60.120.40">
    <property type="match status" value="1"/>
</dbReference>
<keyword evidence="8" id="KW-1185">Reference proteome</keyword>
<evidence type="ECO:0000256" key="2">
    <source>
        <dbReference type="ARBA" id="ARBA00022525"/>
    </source>
</evidence>
<dbReference type="PANTHER" id="PTHR22923:SF102">
    <property type="entry name" value="CEREBELLIN 13-RELATED"/>
    <property type="match status" value="1"/>
</dbReference>
<dbReference type="SMART" id="SM00110">
    <property type="entry name" value="C1Q"/>
    <property type="match status" value="1"/>
</dbReference>
<feature type="coiled-coil region" evidence="4">
    <location>
        <begin position="22"/>
        <end position="97"/>
    </location>
</feature>
<dbReference type="GO" id="GO:0005576">
    <property type="term" value="C:extracellular region"/>
    <property type="evidence" value="ECO:0007669"/>
    <property type="project" value="UniProtKB-SubCell"/>
</dbReference>
<feature type="signal peptide" evidence="5">
    <location>
        <begin position="1"/>
        <end position="20"/>
    </location>
</feature>
<dbReference type="Pfam" id="PF00386">
    <property type="entry name" value="C1q"/>
    <property type="match status" value="1"/>
</dbReference>
<reference evidence="7 8" key="1">
    <citation type="submission" date="2024-05" db="EMBL/GenBank/DDBJ databases">
        <title>A high-quality chromosomal-level genome assembly of Topmouth culter (Culter alburnus).</title>
        <authorList>
            <person name="Zhao H."/>
        </authorList>
    </citation>
    <scope>NUCLEOTIDE SEQUENCE [LARGE SCALE GENOMIC DNA]</scope>
    <source>
        <strain evidence="7">CATC2023</strain>
        <tissue evidence="7">Muscle</tissue>
    </source>
</reference>
<dbReference type="SUPFAM" id="SSF49842">
    <property type="entry name" value="TNF-like"/>
    <property type="match status" value="1"/>
</dbReference>
<evidence type="ECO:0000313" key="8">
    <source>
        <dbReference type="Proteomes" id="UP001479290"/>
    </source>
</evidence>
<keyword evidence="4" id="KW-0175">Coiled coil</keyword>
<evidence type="ECO:0000256" key="3">
    <source>
        <dbReference type="ARBA" id="ARBA00022729"/>
    </source>
</evidence>
<gene>
    <name evidence="7" type="ORF">ABG768_012540</name>
</gene>
<dbReference type="AlphaFoldDB" id="A0AAW2B3T7"/>
<keyword evidence="3 5" id="KW-0732">Signal</keyword>
<evidence type="ECO:0000256" key="5">
    <source>
        <dbReference type="SAM" id="SignalP"/>
    </source>
</evidence>
<dbReference type="InterPro" id="IPR050822">
    <property type="entry name" value="Cerebellin_Synaptic_Org"/>
</dbReference>
<dbReference type="PRINTS" id="PR00007">
    <property type="entry name" value="COMPLEMNTC1Q"/>
</dbReference>
<evidence type="ECO:0000256" key="1">
    <source>
        <dbReference type="ARBA" id="ARBA00004613"/>
    </source>
</evidence>
<dbReference type="EMBL" id="JAWDJR010000002">
    <property type="protein sequence ID" value="KAK9979095.1"/>
    <property type="molecule type" value="Genomic_DNA"/>
</dbReference>
<dbReference type="InterPro" id="IPR008983">
    <property type="entry name" value="Tumour_necrosis_fac-like_dom"/>
</dbReference>
<organism evidence="7 8">
    <name type="scientific">Culter alburnus</name>
    <name type="common">Topmouth culter</name>
    <dbReference type="NCBI Taxonomy" id="194366"/>
    <lineage>
        <taxon>Eukaryota</taxon>
        <taxon>Metazoa</taxon>
        <taxon>Chordata</taxon>
        <taxon>Craniata</taxon>
        <taxon>Vertebrata</taxon>
        <taxon>Euteleostomi</taxon>
        <taxon>Actinopterygii</taxon>
        <taxon>Neopterygii</taxon>
        <taxon>Teleostei</taxon>
        <taxon>Ostariophysi</taxon>
        <taxon>Cypriniformes</taxon>
        <taxon>Xenocyprididae</taxon>
        <taxon>Xenocypridinae</taxon>
        <taxon>Culter</taxon>
    </lineage>
</organism>
<dbReference type="PANTHER" id="PTHR22923">
    <property type="entry name" value="CEREBELLIN-RELATED"/>
    <property type="match status" value="1"/>
</dbReference>
<comment type="caution">
    <text evidence="7">The sequence shown here is derived from an EMBL/GenBank/DDBJ whole genome shotgun (WGS) entry which is preliminary data.</text>
</comment>
<sequence>MSCTILYLLLLLLFSCACMSEVQQEEKAVQTERTERLNVEQKSAVLTPGECQQHFFTAIISELTELKSTVNSLKNKLEDNEKQLKNTEEQLEQLRRNNYKVAFAATLGNIGDLGPFNTDITLVYKKVFVNEGGAYNPTTGIFTAPVKGVYFFSVSARYRSNRLMDLSLSKNGQPMVYVINHPLGDRYESTANSFSLTLEKGDHVYVRLRHNTWVFNNEADLTSFAGHLLFFL</sequence>
<protein>
    <recommendedName>
        <fullName evidence="6">C1q domain-containing protein</fullName>
    </recommendedName>
</protein>
<feature type="chain" id="PRO_5043788892" description="C1q domain-containing protein" evidence="5">
    <location>
        <begin position="21"/>
        <end position="232"/>
    </location>
</feature>
<dbReference type="InterPro" id="IPR001073">
    <property type="entry name" value="C1q_dom"/>
</dbReference>
<name>A0AAW2B3T7_CULAL</name>